<evidence type="ECO:0000256" key="4">
    <source>
        <dbReference type="ARBA" id="ARBA00022801"/>
    </source>
</evidence>
<evidence type="ECO:0000256" key="5">
    <source>
        <dbReference type="ARBA" id="ARBA00022825"/>
    </source>
</evidence>
<dbReference type="Gramene" id="Ma01_t12640.1">
    <property type="protein sequence ID" value="Ma01_p12640.1"/>
    <property type="gene ID" value="Ma01_g12640"/>
</dbReference>
<feature type="active site" description="Charge relay system" evidence="6 7">
    <location>
        <position position="214"/>
    </location>
</feature>
<dbReference type="SUPFAM" id="SSF52743">
    <property type="entry name" value="Subtilisin-like"/>
    <property type="match status" value="1"/>
</dbReference>
<evidence type="ECO:0000256" key="6">
    <source>
        <dbReference type="PIRSR" id="PIRSR615500-1"/>
    </source>
</evidence>
<evidence type="ECO:0000259" key="11">
    <source>
        <dbReference type="Pfam" id="PF17766"/>
    </source>
</evidence>
<dbReference type="GO" id="GO:0004252">
    <property type="term" value="F:serine-type endopeptidase activity"/>
    <property type="evidence" value="ECO:0000318"/>
    <property type="project" value="GO_Central"/>
</dbReference>
<dbReference type="InterPro" id="IPR023828">
    <property type="entry name" value="Peptidase_S8_Ser-AS"/>
</dbReference>
<dbReference type="InterPro" id="IPR045051">
    <property type="entry name" value="SBT"/>
</dbReference>
<comment type="similarity">
    <text evidence="1 7">Belongs to the peptidase S8 family.</text>
</comment>
<dbReference type="Gene3D" id="3.50.30.30">
    <property type="match status" value="1"/>
</dbReference>
<dbReference type="InParanoid" id="A0A804HTC7"/>
<dbReference type="InterPro" id="IPR015500">
    <property type="entry name" value="Peptidase_S8_subtilisin-rel"/>
</dbReference>
<evidence type="ECO:0000256" key="2">
    <source>
        <dbReference type="ARBA" id="ARBA00022670"/>
    </source>
</evidence>
<evidence type="ECO:0000313" key="13">
    <source>
        <dbReference type="EnsemblPlants" id="Ma01_p12640.1"/>
    </source>
</evidence>
<dbReference type="EMBL" id="HG996466">
    <property type="protein sequence ID" value="CAG1859346.1"/>
    <property type="molecule type" value="Genomic_DNA"/>
</dbReference>
<dbReference type="Pfam" id="PF05922">
    <property type="entry name" value="Inhibitor_I9"/>
    <property type="match status" value="1"/>
</dbReference>
<feature type="domain" description="Subtilisin-like protease fibronectin type-III" evidence="11">
    <location>
        <begin position="747"/>
        <end position="842"/>
    </location>
</feature>
<gene>
    <name evidence="12" type="ORF">GSMUA_296410.1</name>
</gene>
<evidence type="ECO:0000256" key="7">
    <source>
        <dbReference type="PROSITE-ProRule" id="PRU01240"/>
    </source>
</evidence>
<dbReference type="OMA" id="CDSENAV"/>
<feature type="region of interest" description="Disordered" evidence="8">
    <location>
        <begin position="1"/>
        <end position="23"/>
    </location>
</feature>
<organism evidence="13 14">
    <name type="scientific">Musa acuminata subsp. malaccensis</name>
    <name type="common">Wild banana</name>
    <name type="synonym">Musa malaccensis</name>
    <dbReference type="NCBI Taxonomy" id="214687"/>
    <lineage>
        <taxon>Eukaryota</taxon>
        <taxon>Viridiplantae</taxon>
        <taxon>Streptophyta</taxon>
        <taxon>Embryophyta</taxon>
        <taxon>Tracheophyta</taxon>
        <taxon>Spermatophyta</taxon>
        <taxon>Magnoliopsida</taxon>
        <taxon>Liliopsida</taxon>
        <taxon>Zingiberales</taxon>
        <taxon>Musaceae</taxon>
        <taxon>Musa</taxon>
    </lineage>
</organism>
<dbReference type="Gene3D" id="2.60.40.2310">
    <property type="match status" value="1"/>
</dbReference>
<dbReference type="InterPro" id="IPR041469">
    <property type="entry name" value="Subtilisin-like_FN3"/>
</dbReference>
<dbReference type="PROSITE" id="PS51892">
    <property type="entry name" value="SUBTILASE"/>
    <property type="match status" value="1"/>
</dbReference>
<dbReference type="PROSITE" id="PS00138">
    <property type="entry name" value="SUBTILASE_SER"/>
    <property type="match status" value="1"/>
</dbReference>
<evidence type="ECO:0000256" key="1">
    <source>
        <dbReference type="ARBA" id="ARBA00011073"/>
    </source>
</evidence>
<evidence type="ECO:0000259" key="9">
    <source>
        <dbReference type="Pfam" id="PF00082"/>
    </source>
</evidence>
<dbReference type="Pfam" id="PF00082">
    <property type="entry name" value="Peptidase_S8"/>
    <property type="match status" value="1"/>
</dbReference>
<evidence type="ECO:0000313" key="14">
    <source>
        <dbReference type="Proteomes" id="UP000012960"/>
    </source>
</evidence>
<evidence type="ECO:0000313" key="12">
    <source>
        <dbReference type="EMBL" id="CAG1859346.1"/>
    </source>
</evidence>
<dbReference type="CDD" id="cd02120">
    <property type="entry name" value="PA_subtilisin_like"/>
    <property type="match status" value="1"/>
</dbReference>
<keyword evidence="3" id="KW-0732">Signal</keyword>
<dbReference type="CDD" id="cd04852">
    <property type="entry name" value="Peptidases_S8_3"/>
    <property type="match status" value="1"/>
</dbReference>
<dbReference type="Proteomes" id="UP000012960">
    <property type="component" value="Unplaced"/>
</dbReference>
<dbReference type="Gene3D" id="3.30.70.80">
    <property type="entry name" value="Peptidase S8 propeptide/proteinase inhibitor I9"/>
    <property type="match status" value="1"/>
</dbReference>
<dbReference type="Pfam" id="PF17766">
    <property type="entry name" value="fn3_6"/>
    <property type="match status" value="1"/>
</dbReference>
<name>A0A804HTC7_MUSAM</name>
<feature type="domain" description="Peptidase S8/S53" evidence="9">
    <location>
        <begin position="205"/>
        <end position="673"/>
    </location>
</feature>
<keyword evidence="4 7" id="KW-0378">Hydrolase</keyword>
<accession>A0A804HTC7</accession>
<feature type="active site" description="Charge relay system" evidence="6 7">
    <location>
        <position position="634"/>
    </location>
</feature>
<feature type="active site" description="Charge relay system" evidence="6 7">
    <location>
        <position position="283"/>
    </location>
</feature>
<feature type="compositionally biased region" description="Basic and acidic residues" evidence="8">
    <location>
        <begin position="7"/>
        <end position="23"/>
    </location>
</feature>
<dbReference type="GO" id="GO:0006508">
    <property type="term" value="P:proteolysis"/>
    <property type="evidence" value="ECO:0007669"/>
    <property type="project" value="UniProtKB-KW"/>
</dbReference>
<evidence type="ECO:0000256" key="8">
    <source>
        <dbReference type="SAM" id="MobiDB-lite"/>
    </source>
</evidence>
<proteinExistence type="inferred from homology"/>
<dbReference type="PANTHER" id="PTHR10795">
    <property type="entry name" value="PROPROTEIN CONVERTASE SUBTILISIN/KEXIN"/>
    <property type="match status" value="1"/>
</dbReference>
<protein>
    <submittedName>
        <fullName evidence="12">(wild Malaysian banana) hypothetical protein</fullName>
    </submittedName>
</protein>
<dbReference type="FunFam" id="3.40.50.200:FF:000006">
    <property type="entry name" value="Subtilisin-like protease SBT1.5"/>
    <property type="match status" value="1"/>
</dbReference>
<keyword evidence="14" id="KW-1185">Reference proteome</keyword>
<dbReference type="PRINTS" id="PR00723">
    <property type="entry name" value="SUBTILISIN"/>
</dbReference>
<dbReference type="InterPro" id="IPR036852">
    <property type="entry name" value="Peptidase_S8/S53_dom_sf"/>
</dbReference>
<dbReference type="Gene3D" id="3.40.50.200">
    <property type="entry name" value="Peptidase S8/S53 domain"/>
    <property type="match status" value="1"/>
</dbReference>
<dbReference type="InterPro" id="IPR010259">
    <property type="entry name" value="S8pro/Inhibitor_I9"/>
</dbReference>
<dbReference type="GO" id="GO:0005576">
    <property type="term" value="C:extracellular region"/>
    <property type="evidence" value="ECO:0000318"/>
    <property type="project" value="GO_Central"/>
</dbReference>
<dbReference type="FunFam" id="3.30.70.80:FF:000002">
    <property type="entry name" value="Subtilisin-like protease SBT5.3"/>
    <property type="match status" value="1"/>
</dbReference>
<keyword evidence="5 7" id="KW-0720">Serine protease</keyword>
<dbReference type="InterPro" id="IPR034197">
    <property type="entry name" value="Peptidases_S8_3"/>
</dbReference>
<sequence>MDMVLRPMERNRERETCLGEQGKPGKDEVVIERGEVLLLSLAKQFGDEGGLIGGDAYSISNRDKFGAQFGRWKRVFNICDSENAVVAGKKPYIVYLGAHSHGPQATVEDYARATDSHYELLGSLLGSKEKAGETIFYSYNKHINGFAATLEEEEATLIREHPGVLSVFESINYELQTTRSWAFLHVEGDDGSVSNSSIWTAAKYGSDSIIANIDSGVWPESASFKDDGFGDVPTRWKGECQKDPTDGVTCNKKLIGAKSFYHGFEAANNVTLNVTSPRDHNGHGTHTLSTAAGNFVPDVEVLGNAKGTAKGGSSHARVAAYKVCWNLCDEPNAPPTASCSGQCNGADLLAAFDAAIQDGVDVISVSLGGGAGSVDYFSDSSAIGAFHAVAKGITVACSAGNSGPFLLGAVNNAAPWVITVAASTIDRDFKQTITSTNNKQIQGRSFTLKSLDTGKKYTLIRAVDVIAANASEDDATLCEPHSIDAAKVEGKIVLCQRGPPPPLLDDFPQVPGAAGTIVIDNNKRGDNFLMTAFMDQAHLLISEKDGQALQSNIRDSKSNDLSISGPTTELKTGRQAPAVAYFSSPGPNYHNPLITKPDVAAPGVNILAAYSQAPKKDKDFLNPSVPYHLLSGTSMACPHVAGVVGLLKTLHPDWSPAAIKSAILTTATILDDAGNSIKNFMGSQTDPWRFGAGNIQPNSAMDPGLVYDLKPTDFLDLLCSMGYNSTQLAHFTDPPYACPKQKIEEHNLNYPMIAIRYPTTTATATRTVKNVGPPGTYKVQVTQPVGITLSVTPSILEFKSVGEEKTYTVEAKPNKPNQKPINVLGYITWTDGTRNVRSNIIVLDRW</sequence>
<dbReference type="OrthoDB" id="206201at2759"/>
<keyword evidence="2 7" id="KW-0645">Protease</keyword>
<dbReference type="InterPro" id="IPR037045">
    <property type="entry name" value="S8pro/Inhibitor_I9_sf"/>
</dbReference>
<reference evidence="12" key="1">
    <citation type="submission" date="2021-03" db="EMBL/GenBank/DDBJ databases">
        <authorList>
            <consortium name="Genoscope - CEA"/>
            <person name="William W."/>
        </authorList>
    </citation>
    <scope>NUCLEOTIDE SEQUENCE</scope>
    <source>
        <strain evidence="12">Doubled-haploid Pahang</strain>
    </source>
</reference>
<evidence type="ECO:0000256" key="3">
    <source>
        <dbReference type="ARBA" id="ARBA00022729"/>
    </source>
</evidence>
<dbReference type="AlphaFoldDB" id="A0A804HTC7"/>
<reference evidence="13" key="2">
    <citation type="submission" date="2021-05" db="UniProtKB">
        <authorList>
            <consortium name="EnsemblPlants"/>
        </authorList>
    </citation>
    <scope>IDENTIFICATION</scope>
    <source>
        <strain evidence="13">subsp. malaccensis</strain>
    </source>
</reference>
<evidence type="ECO:0000259" key="10">
    <source>
        <dbReference type="Pfam" id="PF05922"/>
    </source>
</evidence>
<feature type="domain" description="Inhibitor I9" evidence="10">
    <location>
        <begin position="92"/>
        <end position="176"/>
    </location>
</feature>
<dbReference type="InterPro" id="IPR000209">
    <property type="entry name" value="Peptidase_S8/S53_dom"/>
</dbReference>
<dbReference type="EnsemblPlants" id="Ma01_t12640.1">
    <property type="protein sequence ID" value="Ma01_p12640.1"/>
    <property type="gene ID" value="Ma01_g12640"/>
</dbReference>